<dbReference type="SUPFAM" id="SSF48452">
    <property type="entry name" value="TPR-like"/>
    <property type="match status" value="1"/>
</dbReference>
<comment type="caution">
    <text evidence="8">The sequence shown here is derived from an EMBL/GenBank/DDBJ whole genome shotgun (WGS) entry which is preliminary data.</text>
</comment>
<evidence type="ECO:0000256" key="2">
    <source>
        <dbReference type="ARBA" id="ARBA00006275"/>
    </source>
</evidence>
<dbReference type="AlphaFoldDB" id="A0A137RM63"/>
<dbReference type="Gene3D" id="1.25.40.390">
    <property type="match status" value="1"/>
</dbReference>
<keyword evidence="9" id="KW-1185">Reference proteome</keyword>
<reference evidence="8 9" key="2">
    <citation type="journal article" date="2016" name="Int. J. Syst. Evol. Microbiol.">
        <title>Vitellibacter aquimaris sp. nov., a marine bacterium isolated from seawater.</title>
        <authorList>
            <person name="Thevarajoo S."/>
            <person name="Selvaratnam C."/>
            <person name="Goh K.M."/>
            <person name="Hong K.W."/>
            <person name="Chan X.Y."/>
            <person name="Chan K.G."/>
            <person name="Chong C.S."/>
        </authorList>
    </citation>
    <scope>NUCLEOTIDE SEQUENCE [LARGE SCALE GENOMIC DNA]</scope>
    <source>
        <strain evidence="8 9">D-24</strain>
    </source>
</reference>
<feature type="domain" description="SusD-like N-terminal" evidence="7">
    <location>
        <begin position="102"/>
        <end position="230"/>
    </location>
</feature>
<feature type="domain" description="RagB/SusD" evidence="6">
    <location>
        <begin position="319"/>
        <end position="461"/>
    </location>
</feature>
<dbReference type="Pfam" id="PF14322">
    <property type="entry name" value="SusD-like_3"/>
    <property type="match status" value="1"/>
</dbReference>
<dbReference type="RefSeq" id="WP_076692396.1">
    <property type="nucleotide sequence ID" value="NZ_JRWG01000001.1"/>
</dbReference>
<accession>A0A137RM63</accession>
<dbReference type="CDD" id="cd08977">
    <property type="entry name" value="SusD"/>
    <property type="match status" value="1"/>
</dbReference>
<evidence type="ECO:0008006" key="10">
    <source>
        <dbReference type="Google" id="ProtNLM"/>
    </source>
</evidence>
<comment type="subcellular location">
    <subcellularLocation>
        <location evidence="1">Cell outer membrane</location>
    </subcellularLocation>
</comment>
<reference evidence="9" key="1">
    <citation type="submission" date="2014-10" db="EMBL/GenBank/DDBJ databases">
        <title>Genome sequencing of Vitellibacter sp. D-24.</title>
        <authorList>
            <person name="Thevarajoo S."/>
            <person name="Selvaratnam C."/>
            <person name="Goh K.M."/>
            <person name="Chong C.S."/>
        </authorList>
    </citation>
    <scope>NUCLEOTIDE SEQUENCE [LARGE SCALE GENOMIC DNA]</scope>
    <source>
        <strain evidence="9">D-24</strain>
    </source>
</reference>
<keyword evidence="5" id="KW-0998">Cell outer membrane</keyword>
<evidence type="ECO:0000259" key="6">
    <source>
        <dbReference type="Pfam" id="PF07980"/>
    </source>
</evidence>
<evidence type="ECO:0000256" key="1">
    <source>
        <dbReference type="ARBA" id="ARBA00004442"/>
    </source>
</evidence>
<dbReference type="PROSITE" id="PS51257">
    <property type="entry name" value="PROKAR_LIPOPROTEIN"/>
    <property type="match status" value="1"/>
</dbReference>
<keyword evidence="4" id="KW-0472">Membrane</keyword>
<evidence type="ECO:0000256" key="5">
    <source>
        <dbReference type="ARBA" id="ARBA00023237"/>
    </source>
</evidence>
<evidence type="ECO:0000313" key="8">
    <source>
        <dbReference type="EMBL" id="KXO01255.1"/>
    </source>
</evidence>
<protein>
    <recommendedName>
        <fullName evidence="10">RagB/SusD family nutrient uptake outer membrane protein</fullName>
    </recommendedName>
</protein>
<keyword evidence="3" id="KW-0732">Signal</keyword>
<dbReference type="InterPro" id="IPR033985">
    <property type="entry name" value="SusD-like_N"/>
</dbReference>
<gene>
    <name evidence="8" type="ORF">LS48_01975</name>
</gene>
<dbReference type="GO" id="GO:0009279">
    <property type="term" value="C:cell outer membrane"/>
    <property type="evidence" value="ECO:0007669"/>
    <property type="project" value="UniProtKB-SubCell"/>
</dbReference>
<dbReference type="Proteomes" id="UP000070138">
    <property type="component" value="Unassembled WGS sequence"/>
</dbReference>
<dbReference type="Pfam" id="PF07980">
    <property type="entry name" value="SusD_RagB"/>
    <property type="match status" value="1"/>
</dbReference>
<dbReference type="OrthoDB" id="621570at2"/>
<sequence>MKTITIKRYATVLLWGLFIFLSSSCEDFLEVDTPNYLLSGETIFTDTKTVEAAMVGIYAQLRNNVLLTGNPQGLSVLLGTYTDELDYYSPYPLPEEPFHKNTLLATNPTVAEVWNGCYNQIYAANAILEGVADSIYFTPDEIASFKGEALFIRALIHFYLVNIYGDIPYITTTNYHINKNVEREAKEIIYAKIISDLEEARQLLPATDLSGKKVRPYQAVATALLARVQLYAENWEQASQLATLVIDETPWESDPTNVFLKESPSILWQFQPEFEGQNTFEAQNFIFEAAPPPARALTTTLMDAFEPGDLRKDLWTGAVTDGSQTFYYPYKYQHRAGEPFNAEYSVVLRLAELYLVRAEANANLGNLSAAASDINKIRERAGLSPTTATAQETLLNAVLKERRVELFTEHGHRFFDLKRTANLDGTLISSKPNWNTTDRLFPIPEKELLLNPALNPQNPGY</sequence>
<evidence type="ECO:0000256" key="4">
    <source>
        <dbReference type="ARBA" id="ARBA00023136"/>
    </source>
</evidence>
<dbReference type="EMBL" id="JRWG01000001">
    <property type="protein sequence ID" value="KXO01255.1"/>
    <property type="molecule type" value="Genomic_DNA"/>
</dbReference>
<dbReference type="STRING" id="1548749.LS48_01975"/>
<evidence type="ECO:0000313" key="9">
    <source>
        <dbReference type="Proteomes" id="UP000070138"/>
    </source>
</evidence>
<evidence type="ECO:0000259" key="7">
    <source>
        <dbReference type="Pfam" id="PF14322"/>
    </source>
</evidence>
<dbReference type="InterPro" id="IPR011990">
    <property type="entry name" value="TPR-like_helical_dom_sf"/>
</dbReference>
<evidence type="ECO:0000256" key="3">
    <source>
        <dbReference type="ARBA" id="ARBA00022729"/>
    </source>
</evidence>
<dbReference type="PATRIC" id="fig|1548749.3.peg.420"/>
<organism evidence="8 9">
    <name type="scientific">Aequorivita aquimaris</name>
    <dbReference type="NCBI Taxonomy" id="1548749"/>
    <lineage>
        <taxon>Bacteria</taxon>
        <taxon>Pseudomonadati</taxon>
        <taxon>Bacteroidota</taxon>
        <taxon>Flavobacteriia</taxon>
        <taxon>Flavobacteriales</taxon>
        <taxon>Flavobacteriaceae</taxon>
        <taxon>Aequorivita</taxon>
    </lineage>
</organism>
<dbReference type="InterPro" id="IPR012944">
    <property type="entry name" value="SusD_RagB_dom"/>
</dbReference>
<name>A0A137RM63_9FLAO</name>
<comment type="similarity">
    <text evidence="2">Belongs to the SusD family.</text>
</comment>
<proteinExistence type="inferred from homology"/>